<proteinExistence type="predicted"/>
<reference evidence="1 2" key="1">
    <citation type="submission" date="2022-04" db="EMBL/GenBank/DDBJ databases">
        <title>Positive selection, recombination, and allopatry shape intraspecific diversity of widespread and dominant cyanobacteria.</title>
        <authorList>
            <person name="Wei J."/>
            <person name="Shu W."/>
            <person name="Hu C."/>
        </authorList>
    </citation>
    <scope>NUCLEOTIDE SEQUENCE [LARGE SCALE GENOMIC DNA]</scope>
    <source>
        <strain evidence="1 2">GB2-A5</strain>
    </source>
</reference>
<evidence type="ECO:0000313" key="2">
    <source>
        <dbReference type="Proteomes" id="UP001442494"/>
    </source>
</evidence>
<dbReference type="Proteomes" id="UP001442494">
    <property type="component" value="Unassembled WGS sequence"/>
</dbReference>
<protein>
    <recommendedName>
        <fullName evidence="3">ATP synthase F0 subunit 8</fullName>
    </recommendedName>
</protein>
<sequence>MTLRLCVFTLMWQLHIRRVVVAALLLSLLWRVFHLTVNKQPSSLESAMRSHKKNSSTRL</sequence>
<name>A0ABV0JN60_9CYAN</name>
<comment type="caution">
    <text evidence="1">The sequence shown here is derived from an EMBL/GenBank/DDBJ whole genome shotgun (WGS) entry which is preliminary data.</text>
</comment>
<gene>
    <name evidence="1" type="ORF">NDI37_10255</name>
</gene>
<evidence type="ECO:0008006" key="3">
    <source>
        <dbReference type="Google" id="ProtNLM"/>
    </source>
</evidence>
<organism evidence="1 2">
    <name type="scientific">Funiculus sociatus GB2-A5</name>
    <dbReference type="NCBI Taxonomy" id="2933946"/>
    <lineage>
        <taxon>Bacteria</taxon>
        <taxon>Bacillati</taxon>
        <taxon>Cyanobacteriota</taxon>
        <taxon>Cyanophyceae</taxon>
        <taxon>Coleofasciculales</taxon>
        <taxon>Coleofasciculaceae</taxon>
        <taxon>Funiculus</taxon>
    </lineage>
</organism>
<accession>A0ABV0JN60</accession>
<keyword evidence="2" id="KW-1185">Reference proteome</keyword>
<dbReference type="EMBL" id="JAMPKK010000018">
    <property type="protein sequence ID" value="MEP0864851.1"/>
    <property type="molecule type" value="Genomic_DNA"/>
</dbReference>
<evidence type="ECO:0000313" key="1">
    <source>
        <dbReference type="EMBL" id="MEP0864851.1"/>
    </source>
</evidence>
<dbReference type="RefSeq" id="WP_190425534.1">
    <property type="nucleotide sequence ID" value="NZ_JAMPKK010000018.1"/>
</dbReference>